<evidence type="ECO:0000313" key="7">
    <source>
        <dbReference type="Proteomes" id="UP000193411"/>
    </source>
</evidence>
<name>A0A1Y2HBB8_9FUNG</name>
<dbReference type="InterPro" id="IPR029525">
    <property type="entry name" value="INO80C/Ies6"/>
</dbReference>
<keyword evidence="4" id="KW-0539">Nucleus</keyword>
<dbReference type="EMBL" id="MCFL01000054">
    <property type="protein sequence ID" value="ORZ31880.1"/>
    <property type="molecule type" value="Genomic_DNA"/>
</dbReference>
<dbReference type="SMART" id="SM00993">
    <property type="entry name" value="YL1_C"/>
    <property type="match status" value="1"/>
</dbReference>
<dbReference type="GO" id="GO:0031011">
    <property type="term" value="C:Ino80 complex"/>
    <property type="evidence" value="ECO:0007669"/>
    <property type="project" value="InterPro"/>
</dbReference>
<feature type="domain" description="Vps72/YL1 C-terminal" evidence="5">
    <location>
        <begin position="12"/>
        <end position="41"/>
    </location>
</feature>
<dbReference type="InterPro" id="IPR013272">
    <property type="entry name" value="Vps72/YL1_C"/>
</dbReference>
<accession>A0A1Y2HBB8</accession>
<evidence type="ECO:0000313" key="6">
    <source>
        <dbReference type="EMBL" id="ORZ31880.1"/>
    </source>
</evidence>
<gene>
    <name evidence="6" type="ORF">BCR44DRAFT_1378893</name>
</gene>
<dbReference type="Proteomes" id="UP000193411">
    <property type="component" value="Unassembled WGS sequence"/>
</dbReference>
<reference evidence="6 7" key="1">
    <citation type="submission" date="2016-07" db="EMBL/GenBank/DDBJ databases">
        <title>Pervasive Adenine N6-methylation of Active Genes in Fungi.</title>
        <authorList>
            <consortium name="DOE Joint Genome Institute"/>
            <person name="Mondo S.J."/>
            <person name="Dannebaum R.O."/>
            <person name="Kuo R.C."/>
            <person name="Labutti K."/>
            <person name="Haridas S."/>
            <person name="Kuo A."/>
            <person name="Salamov A."/>
            <person name="Ahrendt S.R."/>
            <person name="Lipzen A."/>
            <person name="Sullivan W."/>
            <person name="Andreopoulos W.B."/>
            <person name="Clum A."/>
            <person name="Lindquist E."/>
            <person name="Daum C."/>
            <person name="Ramamoorthy G.K."/>
            <person name="Gryganskyi A."/>
            <person name="Culley D."/>
            <person name="Magnuson J.K."/>
            <person name="James T.Y."/>
            <person name="O'Malley M.A."/>
            <person name="Stajich J.E."/>
            <person name="Spatafora J.W."/>
            <person name="Visel A."/>
            <person name="Grigoriev I.V."/>
        </authorList>
    </citation>
    <scope>NUCLEOTIDE SEQUENCE [LARGE SCALE GENOMIC DNA]</scope>
    <source>
        <strain evidence="6 7">PL171</strain>
    </source>
</reference>
<evidence type="ECO:0000256" key="1">
    <source>
        <dbReference type="ARBA" id="ARBA00004123"/>
    </source>
</evidence>
<comment type="caution">
    <text evidence="6">The sequence shown here is derived from an EMBL/GenBank/DDBJ whole genome shotgun (WGS) entry which is preliminary data.</text>
</comment>
<evidence type="ECO:0000259" key="5">
    <source>
        <dbReference type="SMART" id="SM00993"/>
    </source>
</evidence>
<dbReference type="Pfam" id="PF08265">
    <property type="entry name" value="YL1_C"/>
    <property type="match status" value="1"/>
</dbReference>
<dbReference type="STRING" id="765915.A0A1Y2HBB8"/>
<evidence type="ECO:0000256" key="2">
    <source>
        <dbReference type="ARBA" id="ARBA00023015"/>
    </source>
</evidence>
<feature type="non-terminal residue" evidence="6">
    <location>
        <position position="56"/>
    </location>
</feature>
<evidence type="ECO:0000256" key="3">
    <source>
        <dbReference type="ARBA" id="ARBA00023163"/>
    </source>
</evidence>
<dbReference type="PANTHER" id="PTHR31200:SF1">
    <property type="entry name" value="INO80 COMPLEX SUBUNIT C"/>
    <property type="match status" value="1"/>
</dbReference>
<sequence>VRAPPFTRPLRKYCDLTGLPTNYTDPVSGLHYFDASVYQQIKAMSSAAVQKCLAMR</sequence>
<evidence type="ECO:0000256" key="4">
    <source>
        <dbReference type="ARBA" id="ARBA00023242"/>
    </source>
</evidence>
<feature type="non-terminal residue" evidence="6">
    <location>
        <position position="1"/>
    </location>
</feature>
<dbReference type="AlphaFoldDB" id="A0A1Y2HBB8"/>
<dbReference type="PANTHER" id="PTHR31200">
    <property type="entry name" value="INO80 COMPLEX SUBUNIT C"/>
    <property type="match status" value="1"/>
</dbReference>
<protein>
    <recommendedName>
        <fullName evidence="5">Vps72/YL1 C-terminal domain-containing protein</fullName>
    </recommendedName>
</protein>
<keyword evidence="7" id="KW-1185">Reference proteome</keyword>
<keyword evidence="3" id="KW-0804">Transcription</keyword>
<dbReference type="GO" id="GO:0006338">
    <property type="term" value="P:chromatin remodeling"/>
    <property type="evidence" value="ECO:0007669"/>
    <property type="project" value="InterPro"/>
</dbReference>
<proteinExistence type="predicted"/>
<organism evidence="6 7">
    <name type="scientific">Catenaria anguillulae PL171</name>
    <dbReference type="NCBI Taxonomy" id="765915"/>
    <lineage>
        <taxon>Eukaryota</taxon>
        <taxon>Fungi</taxon>
        <taxon>Fungi incertae sedis</taxon>
        <taxon>Blastocladiomycota</taxon>
        <taxon>Blastocladiomycetes</taxon>
        <taxon>Blastocladiales</taxon>
        <taxon>Catenariaceae</taxon>
        <taxon>Catenaria</taxon>
    </lineage>
</organism>
<keyword evidence="2" id="KW-0805">Transcription regulation</keyword>
<comment type="subcellular location">
    <subcellularLocation>
        <location evidence="1">Nucleus</location>
    </subcellularLocation>
</comment>
<dbReference type="OrthoDB" id="49520at2759"/>